<evidence type="ECO:0000259" key="1">
    <source>
        <dbReference type="Pfam" id="PF05057"/>
    </source>
</evidence>
<dbReference type="Pfam" id="PF05057">
    <property type="entry name" value="DUF676"/>
    <property type="match status" value="1"/>
</dbReference>
<dbReference type="InterPro" id="IPR044294">
    <property type="entry name" value="Lipase-like"/>
</dbReference>
<dbReference type="AlphaFoldDB" id="A0A7S4FNJ7"/>
<proteinExistence type="predicted"/>
<dbReference type="EMBL" id="HBJA01043509">
    <property type="protein sequence ID" value="CAE0803851.1"/>
    <property type="molecule type" value="Transcribed_RNA"/>
</dbReference>
<evidence type="ECO:0000313" key="2">
    <source>
        <dbReference type="EMBL" id="CAE0803851.1"/>
    </source>
</evidence>
<protein>
    <recommendedName>
        <fullName evidence="1">DUF676 domain-containing protein</fullName>
    </recommendedName>
</protein>
<dbReference type="InterPro" id="IPR007751">
    <property type="entry name" value="DUF676_lipase-like"/>
</dbReference>
<gene>
    <name evidence="2" type="ORF">EGYM00163_LOCUS14975</name>
</gene>
<sequence length="376" mass="40826">MPIFFLLVHGSHGRACDLDFLASCIQDRFASSLCLQSRANEWLDTNDGLLTCGSRLADEVIGFLSQSTTPEDSVTSEGPLQLVVIGHSLGGLILRAALPKILESSPRILVPTSYVSLQTPHLGCRKPMGGVGSKLYRGLTNIILPLLAGPTGEQLLLNDEPQVLRRLANSTGEYLRSLQRFAHCTFVAMPHNDWLVPFCTASVTPQHMHPEPDDNHPPFAVASYCGFSLKHEPFLQKVLYESTAESCDCVFGCSTSRFPVRTVAPPPVVTERGKGCATAGDPGTIVQGSSPGEIVATDHLKEVEYDPVMMHQLREGLPALRNLNIQFGKTWVPVQYHMVPIHQGLGKIDAGIEFIDLLLDLISVDLQNVGTEVAAA</sequence>
<organism evidence="2">
    <name type="scientific">Eutreptiella gymnastica</name>
    <dbReference type="NCBI Taxonomy" id="73025"/>
    <lineage>
        <taxon>Eukaryota</taxon>
        <taxon>Discoba</taxon>
        <taxon>Euglenozoa</taxon>
        <taxon>Euglenida</taxon>
        <taxon>Spirocuta</taxon>
        <taxon>Euglenophyceae</taxon>
        <taxon>Eutreptiales</taxon>
        <taxon>Eutreptiaceae</taxon>
        <taxon>Eutreptiella</taxon>
    </lineage>
</organism>
<dbReference type="SUPFAM" id="SSF53474">
    <property type="entry name" value="alpha/beta-Hydrolases"/>
    <property type="match status" value="1"/>
</dbReference>
<feature type="domain" description="DUF676" evidence="1">
    <location>
        <begin position="5"/>
        <end position="200"/>
    </location>
</feature>
<name>A0A7S4FNJ7_9EUGL</name>
<dbReference type="InterPro" id="IPR029058">
    <property type="entry name" value="AB_hydrolase_fold"/>
</dbReference>
<dbReference type="PANTHER" id="PTHR12482">
    <property type="entry name" value="LIPASE ROG1-RELATED-RELATED"/>
    <property type="match status" value="1"/>
</dbReference>
<reference evidence="2" key="1">
    <citation type="submission" date="2021-01" db="EMBL/GenBank/DDBJ databases">
        <authorList>
            <person name="Corre E."/>
            <person name="Pelletier E."/>
            <person name="Niang G."/>
            <person name="Scheremetjew M."/>
            <person name="Finn R."/>
            <person name="Kale V."/>
            <person name="Holt S."/>
            <person name="Cochrane G."/>
            <person name="Meng A."/>
            <person name="Brown T."/>
            <person name="Cohen L."/>
        </authorList>
    </citation>
    <scope>NUCLEOTIDE SEQUENCE</scope>
    <source>
        <strain evidence="2">CCMP1594</strain>
    </source>
</reference>
<dbReference type="Gene3D" id="3.40.50.1820">
    <property type="entry name" value="alpha/beta hydrolase"/>
    <property type="match status" value="1"/>
</dbReference>
<accession>A0A7S4FNJ7</accession>